<feature type="transmembrane region" description="Helical" evidence="1">
    <location>
        <begin position="38"/>
        <end position="58"/>
    </location>
</feature>
<keyword evidence="1" id="KW-1133">Transmembrane helix</keyword>
<sequence>MHRITSEYRLEVYAQLEEHIEGIQHFDVLQCILRKMSITLLMGTFAAIGFLLSINPPILPFSSIAISIFICVFSFLMNTIISAIDLIFIERLLMSAFIDALRLEKENPWFFPIHFHMINSSREHHGRLQKKLQFYIGYSKDLLFLLFVCISFLLGVDNWRWIMFLLTPITILCIWGYGKLLKTLAVKSEKRLYRNFEKELGKLDHG</sequence>
<gene>
    <name evidence="2" type="ORF">RHAB15C_0001043</name>
</gene>
<protein>
    <recommendedName>
        <fullName evidence="4">ABC transmembrane type-1 domain-containing protein</fullName>
    </recommendedName>
</protein>
<dbReference type="RefSeq" id="WP_194844755.1">
    <property type="nucleotide sequence ID" value="NZ_CP075585.1"/>
</dbReference>
<proteinExistence type="predicted"/>
<evidence type="ECO:0008006" key="4">
    <source>
        <dbReference type="Google" id="ProtNLM"/>
    </source>
</evidence>
<feature type="transmembrane region" description="Helical" evidence="1">
    <location>
        <begin position="161"/>
        <end position="181"/>
    </location>
</feature>
<evidence type="ECO:0000256" key="1">
    <source>
        <dbReference type="SAM" id="Phobius"/>
    </source>
</evidence>
<accession>A0ABX8Z146</accession>
<organism evidence="2 3">
    <name type="scientific">Candidatus Rhabdochlamydia porcellionis</name>
    <dbReference type="NCBI Taxonomy" id="225148"/>
    <lineage>
        <taxon>Bacteria</taxon>
        <taxon>Pseudomonadati</taxon>
        <taxon>Chlamydiota</taxon>
        <taxon>Chlamydiia</taxon>
        <taxon>Parachlamydiales</taxon>
        <taxon>Candidatus Rhabdochlamydiaceae</taxon>
        <taxon>Candidatus Rhabdochlamydia</taxon>
    </lineage>
</organism>
<dbReference type="Proteomes" id="UP000822862">
    <property type="component" value="Chromosome"/>
</dbReference>
<dbReference type="EMBL" id="CP075585">
    <property type="protein sequence ID" value="QZA59158.1"/>
    <property type="molecule type" value="Genomic_DNA"/>
</dbReference>
<evidence type="ECO:0000313" key="3">
    <source>
        <dbReference type="Proteomes" id="UP000822862"/>
    </source>
</evidence>
<feature type="transmembrane region" description="Helical" evidence="1">
    <location>
        <begin position="132"/>
        <end position="155"/>
    </location>
</feature>
<feature type="transmembrane region" description="Helical" evidence="1">
    <location>
        <begin position="64"/>
        <end position="88"/>
    </location>
</feature>
<evidence type="ECO:0000313" key="2">
    <source>
        <dbReference type="EMBL" id="QZA59158.1"/>
    </source>
</evidence>
<keyword evidence="1" id="KW-0812">Transmembrane</keyword>
<reference evidence="2 3" key="1">
    <citation type="submission" date="2021-05" db="EMBL/GenBank/DDBJ databases">
        <title>Ecology and evolution of chlamydial symbionts of arthropods.</title>
        <authorList>
            <person name="Halter T."/>
            <person name="Sixt B.S."/>
            <person name="Toenshoff E.R."/>
            <person name="Koestlbacher S."/>
            <person name="Schulz F."/>
            <person name="Kostanjsek R."/>
            <person name="Collingro A."/>
            <person name="Hendrickx F."/>
            <person name="Horn M."/>
        </authorList>
    </citation>
    <scope>NUCLEOTIDE SEQUENCE [LARGE SCALE GENOMIC DNA]</scope>
    <source>
        <strain evidence="2 3">15C</strain>
    </source>
</reference>
<name>A0ABX8Z146_9BACT</name>
<keyword evidence="1" id="KW-0472">Membrane</keyword>
<keyword evidence="3" id="KW-1185">Reference proteome</keyword>